<dbReference type="Proteomes" id="UP000680706">
    <property type="component" value="Chromosome"/>
</dbReference>
<protein>
    <submittedName>
        <fullName evidence="1">Uncharacterized protein</fullName>
    </submittedName>
</protein>
<evidence type="ECO:0000313" key="2">
    <source>
        <dbReference type="Proteomes" id="UP000680706"/>
    </source>
</evidence>
<evidence type="ECO:0000313" key="1">
    <source>
        <dbReference type="EMBL" id="QUS56855.1"/>
    </source>
</evidence>
<reference evidence="1 2" key="1">
    <citation type="journal article" date="2021" name="Angew. Chem. Int. Ed. Engl.">
        <title>A novel family of nonribosomal peptides modulate collective behavior in Pseudovibrio bacteria isolated from marine sponges.</title>
        <authorList>
            <person name="Ioca L.P."/>
            <person name="Dai Y."/>
            <person name="Kunakom S."/>
            <person name="Diaz-Espinosa J."/>
            <person name="Krunic A."/>
            <person name="Crnkovic C.M."/>
            <person name="Orjala J."/>
            <person name="Sanchez L.M."/>
            <person name="Ferreira A.G."/>
            <person name="Berlinck R.G.S."/>
            <person name="Eustaquio A.S."/>
        </authorList>
    </citation>
    <scope>NUCLEOTIDE SEQUENCE [LARGE SCALE GENOMIC DNA]</scope>
    <source>
        <strain evidence="1 2">Ab134</strain>
    </source>
</reference>
<name>A0ABX8AP35_9HYPH</name>
<proteinExistence type="predicted"/>
<organism evidence="1 2">
    <name type="scientific">Pseudovibrio brasiliensis</name>
    <dbReference type="NCBI Taxonomy" id="1898042"/>
    <lineage>
        <taxon>Bacteria</taxon>
        <taxon>Pseudomonadati</taxon>
        <taxon>Pseudomonadota</taxon>
        <taxon>Alphaproteobacteria</taxon>
        <taxon>Hyphomicrobiales</taxon>
        <taxon>Stappiaceae</taxon>
        <taxon>Pseudovibrio</taxon>
    </lineage>
</organism>
<sequence>MLKPKGCLTDVVSLPSDKSRQPQTVLMLDRLTHIPVAGDMIHIAGQTLLIAHVDKQQTRHCLTGWNLIGRGSIAVLVNEPMEKLSAFARQSKNVWITWTPQDELPWHFKTNDLPTFSRLNEGWNADPNDAGLRLEQIGSTLLASMRPNFFMHSQYKEVSEIIVSFADCSMYRVTGVNDEGWYKGQCRFSGLAPSWGEFYEISGNTRDDMNPTLWTSIEGKGTRHFHFYLKDEALEVKARDWLMIQKSNRG</sequence>
<accession>A0ABX8AP35</accession>
<keyword evidence="2" id="KW-1185">Reference proteome</keyword>
<gene>
    <name evidence="1" type="ORF">KGB56_05385</name>
</gene>
<dbReference type="EMBL" id="CP074126">
    <property type="protein sequence ID" value="QUS56855.1"/>
    <property type="molecule type" value="Genomic_DNA"/>
</dbReference>
<dbReference type="RefSeq" id="WP_143508322.1">
    <property type="nucleotide sequence ID" value="NZ_CP074126.1"/>
</dbReference>